<feature type="region of interest" description="Disordered" evidence="3">
    <location>
        <begin position="13"/>
        <end position="38"/>
    </location>
</feature>
<dbReference type="Proteomes" id="UP000807159">
    <property type="component" value="Chromosome 6"/>
</dbReference>
<dbReference type="GO" id="GO:0031491">
    <property type="term" value="F:nucleosome binding"/>
    <property type="evidence" value="ECO:0007669"/>
    <property type="project" value="TreeGrafter"/>
</dbReference>
<dbReference type="PANTHER" id="PTHR15502">
    <property type="entry name" value="CALCINEURIN-BINDING PROTEIN CABIN 1-RELATED"/>
    <property type="match status" value="1"/>
</dbReference>
<comment type="caution">
    <text evidence="4">The sequence shown here is derived from an EMBL/GenBank/DDBJ whole genome shotgun (WGS) entry which is preliminary data.</text>
</comment>
<feature type="compositionally biased region" description="Basic and acidic residues" evidence="3">
    <location>
        <begin position="96"/>
        <end position="107"/>
    </location>
</feature>
<gene>
    <name evidence="4" type="ORF">H0E87_011907</name>
</gene>
<sequence length="107" mass="11829">MVLEGISYGVISSPAGLENDSASVECRSGDEGKSKGDKPIQCIDELNEDEREKLELLIDNALDQCFFCLYGLNIRSDSSNDDDDLATHKNTSRGDYQTKEQCADVFQ</sequence>
<organism evidence="4 5">
    <name type="scientific">Populus deltoides</name>
    <name type="common">Eastern poplar</name>
    <name type="synonym">Eastern cottonwood</name>
    <dbReference type="NCBI Taxonomy" id="3696"/>
    <lineage>
        <taxon>Eukaryota</taxon>
        <taxon>Viridiplantae</taxon>
        <taxon>Streptophyta</taxon>
        <taxon>Embryophyta</taxon>
        <taxon>Tracheophyta</taxon>
        <taxon>Spermatophyta</taxon>
        <taxon>Magnoliopsida</taxon>
        <taxon>eudicotyledons</taxon>
        <taxon>Gunneridae</taxon>
        <taxon>Pentapetalae</taxon>
        <taxon>rosids</taxon>
        <taxon>fabids</taxon>
        <taxon>Malpighiales</taxon>
        <taxon>Salicaceae</taxon>
        <taxon>Saliceae</taxon>
        <taxon>Populus</taxon>
    </lineage>
</organism>
<evidence type="ECO:0000256" key="1">
    <source>
        <dbReference type="ARBA" id="ARBA00004123"/>
    </source>
</evidence>
<evidence type="ECO:0000313" key="4">
    <source>
        <dbReference type="EMBL" id="KAH8504430.1"/>
    </source>
</evidence>
<dbReference type="EMBL" id="JACEGQ020000006">
    <property type="protein sequence ID" value="KAH8504430.1"/>
    <property type="molecule type" value="Genomic_DNA"/>
</dbReference>
<reference evidence="4" key="1">
    <citation type="journal article" date="2021" name="J. Hered.">
        <title>Genome Assembly of Salicaceae Populus deltoides (Eastern Cottonwood) I-69 Based on Nanopore Sequencing and Hi-C Technologies.</title>
        <authorList>
            <person name="Bai S."/>
            <person name="Wu H."/>
            <person name="Zhang J."/>
            <person name="Pan Z."/>
            <person name="Zhao W."/>
            <person name="Li Z."/>
            <person name="Tong C."/>
        </authorList>
    </citation>
    <scope>NUCLEOTIDE SEQUENCE</scope>
    <source>
        <tissue evidence="4">Leaf</tissue>
    </source>
</reference>
<proteinExistence type="predicted"/>
<dbReference type="InterPro" id="IPR033053">
    <property type="entry name" value="Hir3/CABIN1"/>
</dbReference>
<evidence type="ECO:0000256" key="2">
    <source>
        <dbReference type="ARBA" id="ARBA00023242"/>
    </source>
</evidence>
<dbReference type="AlphaFoldDB" id="A0A8T2YH62"/>
<evidence type="ECO:0000313" key="5">
    <source>
        <dbReference type="Proteomes" id="UP000807159"/>
    </source>
</evidence>
<feature type="region of interest" description="Disordered" evidence="3">
    <location>
        <begin position="75"/>
        <end position="107"/>
    </location>
</feature>
<feature type="compositionally biased region" description="Basic and acidic residues" evidence="3">
    <location>
        <begin position="27"/>
        <end position="38"/>
    </location>
</feature>
<protein>
    <submittedName>
        <fullName evidence="4">Uncharacterized protein</fullName>
    </submittedName>
</protein>
<dbReference type="PANTHER" id="PTHR15502:SF7">
    <property type="entry name" value="CALCINEURIN-BINDING PROTEIN CABIN-1"/>
    <property type="match status" value="1"/>
</dbReference>
<accession>A0A8T2YH62</accession>
<name>A0A8T2YH62_POPDE</name>
<evidence type="ECO:0000256" key="3">
    <source>
        <dbReference type="SAM" id="MobiDB-lite"/>
    </source>
</evidence>
<comment type="subcellular location">
    <subcellularLocation>
        <location evidence="1">Nucleus</location>
    </subcellularLocation>
</comment>
<dbReference type="GO" id="GO:0005634">
    <property type="term" value="C:nucleus"/>
    <property type="evidence" value="ECO:0007669"/>
    <property type="project" value="UniProtKB-SubCell"/>
</dbReference>
<dbReference type="GO" id="GO:0006325">
    <property type="term" value="P:chromatin organization"/>
    <property type="evidence" value="ECO:0007669"/>
    <property type="project" value="InterPro"/>
</dbReference>
<keyword evidence="5" id="KW-1185">Reference proteome</keyword>
<keyword evidence="2" id="KW-0539">Nucleus</keyword>